<dbReference type="EMBL" id="CP096040">
    <property type="protein sequence ID" value="USQ95590.1"/>
    <property type="molecule type" value="Genomic_DNA"/>
</dbReference>
<proteinExistence type="predicted"/>
<evidence type="ECO:0000313" key="2">
    <source>
        <dbReference type="Proteomes" id="UP001057520"/>
    </source>
</evidence>
<sequence length="55" mass="6235">MPPQTNVYDAASQAKSAKGFMGFFKSKAEPVRDWTTVRTLGHTPTRRAARRPVWE</sequence>
<evidence type="ECO:0000313" key="1">
    <source>
        <dbReference type="EMBL" id="USQ95590.1"/>
    </source>
</evidence>
<reference evidence="1 2" key="1">
    <citation type="submission" date="2022-04" db="EMBL/GenBank/DDBJ databases">
        <title>Genome sequence of soybean root-associated Caulobacter segnis RL271.</title>
        <authorList>
            <person name="Longley R."/>
            <person name="Bonito G."/>
            <person name="Trigodet F."/>
            <person name="Crosson S."/>
            <person name="Fiebig A."/>
        </authorList>
    </citation>
    <scope>NUCLEOTIDE SEQUENCE [LARGE SCALE GENOMIC DNA]</scope>
    <source>
        <strain evidence="1 2">RL271</strain>
    </source>
</reference>
<dbReference type="Proteomes" id="UP001057520">
    <property type="component" value="Chromosome"/>
</dbReference>
<protein>
    <submittedName>
        <fullName evidence="1">Uncharacterized protein</fullName>
    </submittedName>
</protein>
<keyword evidence="2" id="KW-1185">Reference proteome</keyword>
<name>A0ABY4ZSX1_9CAUL</name>
<organism evidence="1 2">
    <name type="scientific">Caulobacter segnis</name>
    <dbReference type="NCBI Taxonomy" id="88688"/>
    <lineage>
        <taxon>Bacteria</taxon>
        <taxon>Pseudomonadati</taxon>
        <taxon>Pseudomonadota</taxon>
        <taxon>Alphaproteobacteria</taxon>
        <taxon>Caulobacterales</taxon>
        <taxon>Caulobacteraceae</taxon>
        <taxon>Caulobacter</taxon>
    </lineage>
</organism>
<accession>A0ABY4ZSX1</accession>
<gene>
    <name evidence="1" type="ORF">MZV50_24100</name>
</gene>